<accession>A0A5C8GN75</accession>
<keyword evidence="3" id="KW-1185">Reference proteome</keyword>
<feature type="signal peptide" evidence="1">
    <location>
        <begin position="1"/>
        <end position="25"/>
    </location>
</feature>
<evidence type="ECO:0000256" key="1">
    <source>
        <dbReference type="SAM" id="SignalP"/>
    </source>
</evidence>
<dbReference type="EMBL" id="SDIK01000035">
    <property type="protein sequence ID" value="TXJ62261.1"/>
    <property type="molecule type" value="Genomic_DNA"/>
</dbReference>
<dbReference type="NCBIfam" id="TIGR04183">
    <property type="entry name" value="Por_Secre_tail"/>
    <property type="match status" value="1"/>
</dbReference>
<dbReference type="InterPro" id="IPR026444">
    <property type="entry name" value="Secre_tail"/>
</dbReference>
<reference evidence="3" key="1">
    <citation type="submission" date="2019-05" db="EMBL/GenBank/DDBJ databases">
        <title>Prevotella brunnea sp. nov., isolated from a wound of a patient.</title>
        <authorList>
            <person name="Buhl M."/>
        </authorList>
    </citation>
    <scope>NUCLEOTIDE SEQUENCE [LARGE SCALE GENOMIC DNA]</scope>
    <source>
        <strain evidence="3">A2672</strain>
    </source>
</reference>
<evidence type="ECO:0000313" key="2">
    <source>
        <dbReference type="EMBL" id="TXJ62261.1"/>
    </source>
</evidence>
<dbReference type="AlphaFoldDB" id="A0A5C8GN75"/>
<name>A0A5C8GN75_9BACT</name>
<dbReference type="RefSeq" id="WP_130828760.1">
    <property type="nucleotide sequence ID" value="NZ_SDIK01000035.1"/>
</dbReference>
<comment type="caution">
    <text evidence="2">The sequence shown here is derived from an EMBL/GenBank/DDBJ whole genome shotgun (WGS) entry which is preliminary data.</text>
</comment>
<dbReference type="Proteomes" id="UP000321612">
    <property type="component" value="Unassembled WGS sequence"/>
</dbReference>
<feature type="chain" id="PRO_5022711476" evidence="1">
    <location>
        <begin position="26"/>
        <end position="103"/>
    </location>
</feature>
<protein>
    <submittedName>
        <fullName evidence="2">T9SS type A sorting domain-containing protein</fullName>
    </submittedName>
</protein>
<gene>
    <name evidence="2" type="ORF">ETF27_05080</name>
</gene>
<organism evidence="2 3">
    <name type="scientific">Prevotella brunnea</name>
    <dbReference type="NCBI Taxonomy" id="2508867"/>
    <lineage>
        <taxon>Bacteria</taxon>
        <taxon>Pseudomonadati</taxon>
        <taxon>Bacteroidota</taxon>
        <taxon>Bacteroidia</taxon>
        <taxon>Bacteroidales</taxon>
        <taxon>Prevotellaceae</taxon>
        <taxon>Prevotella</taxon>
    </lineage>
</organism>
<evidence type="ECO:0000313" key="3">
    <source>
        <dbReference type="Proteomes" id="UP000321612"/>
    </source>
</evidence>
<proteinExistence type="predicted"/>
<dbReference type="OrthoDB" id="1050368at2"/>
<keyword evidence="1" id="KW-0732">Signal</keyword>
<sequence length="103" mass="11640">MAKKILYLILAFISLNFVFPNTVKAENALEIISQDFRNITISISGSVLRVEGANDEMLYIYNVTGVRVMSVKVDGQDKRYNLNLPKGCYIVKVGNVTRKIIIR</sequence>